<dbReference type="AlphaFoldDB" id="A0A835CMD6"/>
<proteinExistence type="predicted"/>
<name>A0A835CMD6_9FABA</name>
<gene>
    <name evidence="1" type="ORF">G2W53_002380</name>
</gene>
<sequence length="28" mass="3121">MEAELDKGVDCQSGFRLAARRRLAKNKG</sequence>
<evidence type="ECO:0000313" key="1">
    <source>
        <dbReference type="EMBL" id="KAF7845475.1"/>
    </source>
</evidence>
<reference evidence="1" key="1">
    <citation type="submission" date="2020-09" db="EMBL/GenBank/DDBJ databases">
        <title>Genome-Enabled Discovery of Anthraquinone Biosynthesis in Senna tora.</title>
        <authorList>
            <person name="Kang S.-H."/>
            <person name="Pandey R.P."/>
            <person name="Lee C.-M."/>
            <person name="Sim J.-S."/>
            <person name="Jeong J.-T."/>
            <person name="Choi B.-S."/>
            <person name="Jung M."/>
            <person name="Ginzburg D."/>
            <person name="Zhao K."/>
            <person name="Won S.Y."/>
            <person name="Oh T.-J."/>
            <person name="Yu Y."/>
            <person name="Kim N.-H."/>
            <person name="Lee O.R."/>
            <person name="Lee T.-H."/>
            <person name="Bashyal P."/>
            <person name="Kim T.-S."/>
            <person name="Lee W.-H."/>
            <person name="Kawkins C."/>
            <person name="Kim C.-K."/>
            <person name="Kim J.S."/>
            <person name="Ahn B.O."/>
            <person name="Rhee S.Y."/>
            <person name="Sohng J.K."/>
        </authorList>
    </citation>
    <scope>NUCLEOTIDE SEQUENCE</scope>
    <source>
        <tissue evidence="1">Leaf</tissue>
    </source>
</reference>
<organism evidence="1 2">
    <name type="scientific">Senna tora</name>
    <dbReference type="NCBI Taxonomy" id="362788"/>
    <lineage>
        <taxon>Eukaryota</taxon>
        <taxon>Viridiplantae</taxon>
        <taxon>Streptophyta</taxon>
        <taxon>Embryophyta</taxon>
        <taxon>Tracheophyta</taxon>
        <taxon>Spermatophyta</taxon>
        <taxon>Magnoliopsida</taxon>
        <taxon>eudicotyledons</taxon>
        <taxon>Gunneridae</taxon>
        <taxon>Pentapetalae</taxon>
        <taxon>rosids</taxon>
        <taxon>fabids</taxon>
        <taxon>Fabales</taxon>
        <taxon>Fabaceae</taxon>
        <taxon>Caesalpinioideae</taxon>
        <taxon>Cassia clade</taxon>
        <taxon>Senna</taxon>
    </lineage>
</organism>
<evidence type="ECO:0000313" key="2">
    <source>
        <dbReference type="Proteomes" id="UP000634136"/>
    </source>
</evidence>
<accession>A0A835CMD6</accession>
<dbReference type="EMBL" id="JAAIUW010000001">
    <property type="protein sequence ID" value="KAF7845475.1"/>
    <property type="molecule type" value="Genomic_DNA"/>
</dbReference>
<keyword evidence="2" id="KW-1185">Reference proteome</keyword>
<comment type="caution">
    <text evidence="1">The sequence shown here is derived from an EMBL/GenBank/DDBJ whole genome shotgun (WGS) entry which is preliminary data.</text>
</comment>
<dbReference type="Proteomes" id="UP000634136">
    <property type="component" value="Unassembled WGS sequence"/>
</dbReference>
<protein>
    <submittedName>
        <fullName evidence="1">Uncharacterized protein</fullName>
    </submittedName>
</protein>